<dbReference type="Proteomes" id="UP000182373">
    <property type="component" value="Chromosome"/>
</dbReference>
<gene>
    <name evidence="1" type="ORF">GbCGDNIH9_8652</name>
</gene>
<name>A0AAC9KEZ7_9PROT</name>
<proteinExistence type="predicted"/>
<protein>
    <submittedName>
        <fullName evidence="1">Transcriptional regulator, LysR family</fullName>
    </submittedName>
</protein>
<dbReference type="EMBL" id="CP018191">
    <property type="protein sequence ID" value="APH55103.1"/>
    <property type="molecule type" value="Genomic_DNA"/>
</dbReference>
<sequence length="81" mass="8966">MVSFLSADASERLEAVFARRMDKIGSQIEGMDEDLAIVPNALAVRRVLADDHAAAPGKYARLGPVRFKPISNRRSKLKQSR</sequence>
<reference evidence="2" key="1">
    <citation type="submission" date="2016-11" db="EMBL/GenBank/DDBJ databases">
        <title>Comparative genomic and phenotypic analysis of Granulibacter bethesdensis clinical isolates from patients with chronic granulomatous disease.</title>
        <authorList>
            <person name="Zarember K.A."/>
            <person name="Porcella S.F."/>
            <person name="Chu J."/>
            <person name="Ding L."/>
            <person name="Dahlstrom E."/>
            <person name="Barbian K."/>
            <person name="Martens C."/>
            <person name="Sykora L."/>
            <person name="Kramer S."/>
            <person name="Pettinato A.M."/>
            <person name="Hong H."/>
            <person name="Wald G."/>
            <person name="Berg L.J."/>
            <person name="Rogge L.S."/>
            <person name="Greenberg D.E."/>
            <person name="Falcone E.L."/>
            <person name="Neves J.F."/>
            <person name="Simoes M.J."/>
            <person name="Casal M."/>
            <person name="Rodriguez-Lopez F.C."/>
            <person name="Zelazny A."/>
            <person name="Gallin J.I."/>
            <person name="Holland S.M."/>
        </authorList>
    </citation>
    <scope>NUCLEOTIDE SEQUENCE [LARGE SCALE GENOMIC DNA]</scope>
    <source>
        <strain evidence="2">NIH9.1</strain>
    </source>
</reference>
<accession>A0AAC9KEZ7</accession>
<organism evidence="1 2">
    <name type="scientific">Granulibacter bethesdensis</name>
    <dbReference type="NCBI Taxonomy" id="364410"/>
    <lineage>
        <taxon>Bacteria</taxon>
        <taxon>Pseudomonadati</taxon>
        <taxon>Pseudomonadota</taxon>
        <taxon>Alphaproteobacteria</taxon>
        <taxon>Acetobacterales</taxon>
        <taxon>Acetobacteraceae</taxon>
        <taxon>Granulibacter</taxon>
    </lineage>
</organism>
<dbReference type="AlphaFoldDB" id="A0AAC9KEZ7"/>
<evidence type="ECO:0000313" key="1">
    <source>
        <dbReference type="EMBL" id="APH55103.1"/>
    </source>
</evidence>
<evidence type="ECO:0000313" key="2">
    <source>
        <dbReference type="Proteomes" id="UP000182373"/>
    </source>
</evidence>